<dbReference type="SUPFAM" id="SSF48452">
    <property type="entry name" value="TPR-like"/>
    <property type="match status" value="3"/>
</dbReference>
<dbReference type="InterPro" id="IPR011990">
    <property type="entry name" value="TPR-like_helical_dom_sf"/>
</dbReference>
<dbReference type="PROSITE" id="PS50005">
    <property type="entry name" value="TPR"/>
    <property type="match status" value="1"/>
</dbReference>
<dbReference type="InterPro" id="IPR044227">
    <property type="entry name" value="TONSOKU"/>
</dbReference>
<name>A0AAV0JM12_9ROSI</name>
<accession>A0AAV0JM12</accession>
<comment type="subcellular location">
    <subcellularLocation>
        <location evidence="1">Chromosome</location>
    </subcellularLocation>
    <subcellularLocation>
        <location evidence="2">Nucleus</location>
        <location evidence="2">Nucleoplasm</location>
    </subcellularLocation>
</comment>
<dbReference type="GO" id="GO:0005654">
    <property type="term" value="C:nucleoplasm"/>
    <property type="evidence" value="ECO:0007669"/>
    <property type="project" value="UniProtKB-SubCell"/>
</dbReference>
<dbReference type="GO" id="GO:0009933">
    <property type="term" value="P:meristem structural organization"/>
    <property type="evidence" value="ECO:0007669"/>
    <property type="project" value="InterPro"/>
</dbReference>
<evidence type="ECO:0000313" key="16">
    <source>
        <dbReference type="Proteomes" id="UP001154282"/>
    </source>
</evidence>
<dbReference type="PROSITE" id="PS50293">
    <property type="entry name" value="TPR_REGION"/>
    <property type="match status" value="1"/>
</dbReference>
<keyword evidence="4" id="KW-0158">Chromosome</keyword>
<reference evidence="15" key="1">
    <citation type="submission" date="2022-08" db="EMBL/GenBank/DDBJ databases">
        <authorList>
            <person name="Gutierrez-Valencia J."/>
        </authorList>
    </citation>
    <scope>NUCLEOTIDE SEQUENCE</scope>
</reference>
<comment type="caution">
    <text evidence="15">The sequence shown here is derived from an EMBL/GenBank/DDBJ whole genome shotgun (WGS) entry which is preliminary data.</text>
</comment>
<evidence type="ECO:0000256" key="8">
    <source>
        <dbReference type="ARBA" id="ARBA00022803"/>
    </source>
</evidence>
<dbReference type="SMART" id="SM00028">
    <property type="entry name" value="TPR"/>
    <property type="match status" value="7"/>
</dbReference>
<proteinExistence type="inferred from homology"/>
<dbReference type="SMART" id="SM00368">
    <property type="entry name" value="LRR_RI"/>
    <property type="match status" value="5"/>
</dbReference>
<dbReference type="FunFam" id="3.80.10.10:FF:000500">
    <property type="entry name" value="Protein TONSOKU"/>
    <property type="match status" value="1"/>
</dbReference>
<feature type="compositionally biased region" description="Basic and acidic residues" evidence="14">
    <location>
        <begin position="495"/>
        <end position="507"/>
    </location>
</feature>
<keyword evidence="7" id="KW-0227">DNA damage</keyword>
<keyword evidence="9" id="KW-0156">Chromatin regulator</keyword>
<evidence type="ECO:0000256" key="6">
    <source>
        <dbReference type="ARBA" id="ARBA00022737"/>
    </source>
</evidence>
<protein>
    <recommendedName>
        <fullName evidence="12">Protein TONSOKU</fullName>
    </recommendedName>
</protein>
<dbReference type="EMBL" id="CAMGYJ010000005">
    <property type="protein sequence ID" value="CAI0410440.1"/>
    <property type="molecule type" value="Genomic_DNA"/>
</dbReference>
<dbReference type="GO" id="GO:0072423">
    <property type="term" value="P:response to DNA damage checkpoint signaling"/>
    <property type="evidence" value="ECO:0007669"/>
    <property type="project" value="InterPro"/>
</dbReference>
<dbReference type="Gene3D" id="3.80.10.10">
    <property type="entry name" value="Ribonuclease Inhibitor"/>
    <property type="match status" value="1"/>
</dbReference>
<comment type="similarity">
    <text evidence="3">Belongs to the Tonsoku family.</text>
</comment>
<feature type="region of interest" description="Disordered" evidence="14">
    <location>
        <begin position="495"/>
        <end position="541"/>
    </location>
</feature>
<feature type="repeat" description="TPR" evidence="13">
    <location>
        <begin position="248"/>
        <end position="281"/>
    </location>
</feature>
<keyword evidence="8 13" id="KW-0802">TPR repeat</keyword>
<dbReference type="SUPFAM" id="SSF52047">
    <property type="entry name" value="RNI-like"/>
    <property type="match status" value="1"/>
</dbReference>
<evidence type="ECO:0000256" key="5">
    <source>
        <dbReference type="ARBA" id="ARBA00022614"/>
    </source>
</evidence>
<organism evidence="15 16">
    <name type="scientific">Linum tenue</name>
    <dbReference type="NCBI Taxonomy" id="586396"/>
    <lineage>
        <taxon>Eukaryota</taxon>
        <taxon>Viridiplantae</taxon>
        <taxon>Streptophyta</taxon>
        <taxon>Embryophyta</taxon>
        <taxon>Tracheophyta</taxon>
        <taxon>Spermatophyta</taxon>
        <taxon>Magnoliopsida</taxon>
        <taxon>eudicotyledons</taxon>
        <taxon>Gunneridae</taxon>
        <taxon>Pentapetalae</taxon>
        <taxon>rosids</taxon>
        <taxon>fabids</taxon>
        <taxon>Malpighiales</taxon>
        <taxon>Linaceae</taxon>
        <taxon>Linum</taxon>
    </lineage>
</organism>
<evidence type="ECO:0000256" key="2">
    <source>
        <dbReference type="ARBA" id="ARBA00004642"/>
    </source>
</evidence>
<keyword evidence="6" id="KW-0677">Repeat</keyword>
<dbReference type="GO" id="GO:0006281">
    <property type="term" value="P:DNA repair"/>
    <property type="evidence" value="ECO:0007669"/>
    <property type="project" value="UniProtKB-KW"/>
</dbReference>
<evidence type="ECO:0000256" key="7">
    <source>
        <dbReference type="ARBA" id="ARBA00022763"/>
    </source>
</evidence>
<evidence type="ECO:0000256" key="10">
    <source>
        <dbReference type="ARBA" id="ARBA00023204"/>
    </source>
</evidence>
<dbReference type="Pfam" id="PF13424">
    <property type="entry name" value="TPR_12"/>
    <property type="match status" value="1"/>
</dbReference>
<evidence type="ECO:0000256" key="13">
    <source>
        <dbReference type="PROSITE-ProRule" id="PRU00339"/>
    </source>
</evidence>
<dbReference type="PANTHER" id="PTHR47684">
    <property type="entry name" value="PROTEIN TONSOKU"/>
    <property type="match status" value="1"/>
</dbReference>
<dbReference type="FunFam" id="1.25.40.10:FF:000961">
    <property type="entry name" value="Protein TONSOKU"/>
    <property type="match status" value="1"/>
</dbReference>
<evidence type="ECO:0000256" key="14">
    <source>
        <dbReference type="SAM" id="MobiDB-lite"/>
    </source>
</evidence>
<evidence type="ECO:0000256" key="4">
    <source>
        <dbReference type="ARBA" id="ARBA00022454"/>
    </source>
</evidence>
<dbReference type="GO" id="GO:0040029">
    <property type="term" value="P:epigenetic regulation of gene expression"/>
    <property type="evidence" value="ECO:0007669"/>
    <property type="project" value="InterPro"/>
</dbReference>
<dbReference type="InterPro" id="IPR032675">
    <property type="entry name" value="LRR_dom_sf"/>
</dbReference>
<gene>
    <name evidence="15" type="ORF">LITE_LOCUS14769</name>
</gene>
<keyword evidence="11" id="KW-0539">Nucleus</keyword>
<keyword evidence="16" id="KW-1185">Reference proteome</keyword>
<evidence type="ECO:0000256" key="9">
    <source>
        <dbReference type="ARBA" id="ARBA00022853"/>
    </source>
</evidence>
<dbReference type="Gene3D" id="1.25.40.10">
    <property type="entry name" value="Tetratricopeptide repeat domain"/>
    <property type="match status" value="3"/>
</dbReference>
<dbReference type="GO" id="GO:0042393">
    <property type="term" value="F:histone binding"/>
    <property type="evidence" value="ECO:0007669"/>
    <property type="project" value="UniProtKB-ARBA"/>
</dbReference>
<dbReference type="PANTHER" id="PTHR47684:SF1">
    <property type="entry name" value="PROTEIN TONSOKU"/>
    <property type="match status" value="1"/>
</dbReference>
<dbReference type="GO" id="GO:0005694">
    <property type="term" value="C:chromosome"/>
    <property type="evidence" value="ECO:0007669"/>
    <property type="project" value="UniProtKB-SubCell"/>
</dbReference>
<dbReference type="Proteomes" id="UP001154282">
    <property type="component" value="Unassembled WGS sequence"/>
</dbReference>
<evidence type="ECO:0000256" key="12">
    <source>
        <dbReference type="ARBA" id="ARBA00069409"/>
    </source>
</evidence>
<keyword evidence="10" id="KW-0234">DNA repair</keyword>
<dbReference type="Pfam" id="PF13181">
    <property type="entry name" value="TPR_8"/>
    <property type="match status" value="1"/>
</dbReference>
<dbReference type="InterPro" id="IPR019734">
    <property type="entry name" value="TPR_rpt"/>
</dbReference>
<evidence type="ECO:0000256" key="3">
    <source>
        <dbReference type="ARBA" id="ARBA00010999"/>
    </source>
</evidence>
<keyword evidence="5" id="KW-0433">Leucine-rich repeat</keyword>
<evidence type="ECO:0000256" key="1">
    <source>
        <dbReference type="ARBA" id="ARBA00004286"/>
    </source>
</evidence>
<evidence type="ECO:0000313" key="15">
    <source>
        <dbReference type="EMBL" id="CAI0410440.1"/>
    </source>
</evidence>
<evidence type="ECO:0000256" key="11">
    <source>
        <dbReference type="ARBA" id="ARBA00023242"/>
    </source>
</evidence>
<sequence>MAKDDGKLSVAKRAYKTAQAEGNRQEEARWANVIGDILKNRGEYVEALRWLRKDYDISVRYLPEKDLLATCQSIGELYLRLENFSDALVYQKRHFELATGAKDLAEQQRASTQLGRSYHEMFLRSENDYYAVRNAKKYFKLAMKLAETLKGNPPTNNSSFIKEYIDAHNNIGMLEIDLENLEAAKDILDKGLKICDEEEVNEKDDARTRLHHNLGIVYTELRRWDKARDHIEKDILICQALGQAQGEAKGFINLGELHYRVQKYDDAILCYQKALELAKSMEDEDALVKQIEQNITIVREAMKVMDELKTEEQNLKKLTRDMISVRGTAHERKSLLKLSSLLDHLIEKSRMIFAWTKHREFAKQKKQVATQLCDKEKLSDAFLVLGESYQKIRDFNKANKWYSKSLEGYKLIGNLEGQALAKIDIGGVHDCRGDWSGALAAFEEGYRIAVEANLPSVQLDALENMHYMQMMRFENAEEARRLQLEIDHLKQLKDRDAEKKHSDRCSETDTGEGDCSSGSLSSKPCSPNAGESFAGRPLSSASVDELKDDVPLITLLKSTKQLSRKKHTNEKRLHGTNDLIEVSPRSFAKTASSQQTVGRKRVRVVLSDDEDVINEKGDCLGRKFQTAPVEDVATSDESGRKGVAACSSFKTRDLSIDASKYATDSSNQVKVEDIAFPYRSPNPKVITRANQVLRSVSGGEIILGSDSATSGSICGLGASDTLPREEDAAYFNMHDSGSNNKRTITFQIANDLINFEAGSSFALSELRIESVSTEVACLYYLQLPSEKRCKDLHIFQVMVSCSTQNHKTVSLGLLPIIQHFNHSGHILESLDELESLSDDAGNIFIEVSVEGWVQKRLMKLYIDCCNELSESPNINLLKKLYISEVEDEVSASECGLQDISIAPLLKALHTHKTVVMLDLSHNLLGNGTMEKLQQFFTSSQMYGDLTLDLHCNRFGPTALFQICECPVLFSRLEVLNISGNRLTDACGSYLSTILGKCKALYSLNIERCSITSRTIQKVVDAIHSDSVLAELSIGHNPLSGASITNLLRRLFTLNSFAELDMSGLKLNKEVIDNLCELAKHSCLTSLSVGSTGMGNEGALQLTDSFPSGSRESLKLDLSYCTLTSTYVHNLALNFSLACCIMELNLQGNSIMPAGGNALLSLLKQPGCCLRLLVLNKCQLGFPLVLQLIQTLAENDQLEELHVAENDDLQKNEISASNKSSTDERLLDHQVNVECDDGLVVADSEDSTRVEATARAAASRLELNDTCTSSCRKMANENESNNNNLLSSSNGYGIMVKQLSEAIAAAKALQLLDLSRNGLSMQDVEALYGSWSSRVAKGCSSQKHVKDQVVHFSAGTKKCCRKPCCRRE</sequence>
<feature type="compositionally biased region" description="Low complexity" evidence="14">
    <location>
        <begin position="515"/>
        <end position="527"/>
    </location>
</feature>